<dbReference type="EMBL" id="CABVHP010000009">
    <property type="protein sequence ID" value="VVO10702.1"/>
    <property type="molecule type" value="Genomic_DNA"/>
</dbReference>
<dbReference type="InterPro" id="IPR006530">
    <property type="entry name" value="YD"/>
</dbReference>
<dbReference type="NCBIfam" id="TIGR01643">
    <property type="entry name" value="YD_repeat_2x"/>
    <property type="match status" value="1"/>
</dbReference>
<evidence type="ECO:0000313" key="1">
    <source>
        <dbReference type="EMBL" id="VVO10702.1"/>
    </source>
</evidence>
<name>A0A5E7DU76_PSEFL</name>
<dbReference type="PANTHER" id="PTHR32305">
    <property type="match status" value="1"/>
</dbReference>
<evidence type="ECO:0000313" key="2">
    <source>
        <dbReference type="Proteomes" id="UP000326557"/>
    </source>
</evidence>
<accession>A0A5E7DU76</accession>
<sequence length="1284" mass="143308">MTTSNAVHSQAFGFMSFVEGGVDDRTGQYTVSISLPEVESNQLCGPAVPLNLVFNPINILDSGWGLGWNLNLTQYTPHNSILSLSTGETYKVTGSGTHPTIKEKKLDSFHFEDYLDGTYRVIHKSGIIEILTTGGSDKDRVALPSRIYSPAGHCINLTYASFMGGQRLQSISDAQGELLLINREPDSHLIEILVRPYGGPGGTPLARYEMKLNNSGWVTEIVLPTAEKASWRFGYGNGPIRGILCLHEVKTPVGGRETLEYADSGHPYPGGVSRPNLPRVTRHRIDPGFGQPEMVVNYSYTAKNFLGAGATVIWEDGMDPTYNLGSDFEYGTFSTRTDRTGRTERKAEYRFNRFHLLIEQKTTQGHCVQRVATQYYADDRLFEQQVPQFQLPKEATTSWELDNDSTKYRTEITLTAFDEQGNQTEQTEPNGIKTVYTYYPKEASDGCPADPHGFVRSLKETTVFPSPDGEGEGEGDALAPTLRTRLRYEALKPLANSDLKDWLVNTSETLLQVEGTTETQLQQTLRTYNELPNDVFLHSRPSSQRVTLNGNTSVSEYAYRLLNSALAGETVLETTETFTGFDHVEGETDVRKVIVSEDSLLHGKPLLTRDDKGDAAVKILYTYDELQRVLTETVSPDNPKFIATRSYEYWLTSMDGQQASQVVTDVKGVKTRTLVDGLNRAVYEERQNADSSLRADEYRPTYSAQYDVLGNLIEVTEEDWEGEEQVRLTSRFEFDSWGMQRCTIGPDGVRVYEETNPIGNADWKGPIQRAWREGTGLEPRASGITVTYLNLFEKPARIERLEANGRFVSAQSNRYDGLGQTVEEIDALEARTQYRYDAFGRMTTNILPGGATVRRRYAPHSSADLPIDISVDNVGLGQQVFDGLDRMKKSITGGREQVFSFAVGQTQPMMTLTPSGQEIRYEYEFQLSEEPRQRRLPGSVTADYEFDPKSARLLNCTEQGLMLSREYFSTGELKHEQRQQDGETYDMAYDYSLKGRLLAYTDVLNQVQTYKYDDAVRLIHTELGTTSSVFAYDSLGQTSSISTSDSASGQHVTISLEYDDFGREIKRTFDLDGVEQTLSQVYNEVDQLVQRTLREGPALLRDESYSYDPRGRLVLYQCEGSQAPVDPYGNVILSQVFRFDVLDNLTRVTTVFPGGTNVAVYAYEGIDPAQLTKVTNSAPGYPPVIELEYNPDGHLISDEQGRILTYDPLGRLIEVSALSGELPSGYHYDPLDTLSGSDSGDGTQQRFYQNGELTNLVDGANSRTFMKGDGVVLAEHQAGDGPKS</sequence>
<organism evidence="1 2">
    <name type="scientific">Pseudomonas fluorescens</name>
    <dbReference type="NCBI Taxonomy" id="294"/>
    <lineage>
        <taxon>Bacteria</taxon>
        <taxon>Pseudomonadati</taxon>
        <taxon>Pseudomonadota</taxon>
        <taxon>Gammaproteobacteria</taxon>
        <taxon>Pseudomonadales</taxon>
        <taxon>Pseudomonadaceae</taxon>
        <taxon>Pseudomonas</taxon>
    </lineage>
</organism>
<evidence type="ECO:0008006" key="3">
    <source>
        <dbReference type="Google" id="ProtNLM"/>
    </source>
</evidence>
<dbReference type="OrthoDB" id="5862074at2"/>
<dbReference type="InterPro" id="IPR050708">
    <property type="entry name" value="T6SS_VgrG/RHS"/>
</dbReference>
<protein>
    <recommendedName>
        <fullName evidence="3">Sugar-binding protein</fullName>
    </recommendedName>
</protein>
<dbReference type="Proteomes" id="UP000326557">
    <property type="component" value="Unassembled WGS sequence"/>
</dbReference>
<reference evidence="1 2" key="1">
    <citation type="submission" date="2019-09" db="EMBL/GenBank/DDBJ databases">
        <authorList>
            <person name="Chandra G."/>
            <person name="Truman W A."/>
        </authorList>
    </citation>
    <scope>NUCLEOTIDE SEQUENCE [LARGE SCALE GENOMIC DNA]</scope>
    <source>
        <strain evidence="1">PS704</strain>
    </source>
</reference>
<gene>
    <name evidence="1" type="ORF">PS704_03425</name>
</gene>
<dbReference type="PANTHER" id="PTHR32305:SF15">
    <property type="entry name" value="PROTEIN RHSA-RELATED"/>
    <property type="match status" value="1"/>
</dbReference>
<dbReference type="RefSeq" id="WP_150639026.1">
    <property type="nucleotide sequence ID" value="NZ_CABVHP010000009.1"/>
</dbReference>
<proteinExistence type="predicted"/>
<dbReference type="Pfam" id="PF05593">
    <property type="entry name" value="RHS_repeat"/>
    <property type="match status" value="1"/>
</dbReference>
<dbReference type="Gene3D" id="2.180.10.10">
    <property type="entry name" value="RHS repeat-associated core"/>
    <property type="match status" value="1"/>
</dbReference>
<dbReference type="InterPro" id="IPR031325">
    <property type="entry name" value="RHS_repeat"/>
</dbReference>